<sequence length="99" mass="10940">MGAPGPSARDWSEMPFDALTSVFAKLAAVELLMGAELVCRSWLEAAKAPELWRAVVMMCQPHNVVDRGASLCAMAKEAVDRSGRLLEKFVIRGEEIRHR</sequence>
<feature type="domain" description="F-box" evidence="1">
    <location>
        <begin position="8"/>
        <end position="55"/>
    </location>
</feature>
<dbReference type="Gramene" id="TraesCS7A03G1172700.1">
    <property type="protein sequence ID" value="TraesCS7A03G1172700.1.CDS1"/>
    <property type="gene ID" value="TraesCS7A03G1172700"/>
</dbReference>
<dbReference type="PANTHER" id="PTHR38926">
    <property type="entry name" value="F-BOX DOMAIN CONTAINING PROTEIN, EXPRESSED"/>
    <property type="match status" value="1"/>
</dbReference>
<dbReference type="Gramene" id="TraesSTA7A03G04001870.1">
    <property type="protein sequence ID" value="TraesSTA7A03G04001870.1.CDS1"/>
    <property type="gene ID" value="TraesSTA7A03G04001870"/>
</dbReference>
<dbReference type="Gramene" id="TraesLAC7A03G03960140.1">
    <property type="protein sequence ID" value="TraesLAC7A03G03960140.1.CDS1"/>
    <property type="gene ID" value="TraesLAC7A03G03960140"/>
</dbReference>
<dbReference type="EnsemblPlants" id="TraesCS7A02G484100.1">
    <property type="protein sequence ID" value="TraesCS7A02G484100.1.cds1"/>
    <property type="gene ID" value="TraesCS7A02G484100"/>
</dbReference>
<dbReference type="Gramene" id="TraesROB_scaffold_149155_01G000200.1">
    <property type="protein sequence ID" value="TraesROB_scaffold_149155_01G000200.1"/>
    <property type="gene ID" value="TraesROB_scaffold_149155_01G000200"/>
</dbReference>
<dbReference type="SUPFAM" id="SSF81383">
    <property type="entry name" value="F-box domain"/>
    <property type="match status" value="1"/>
</dbReference>
<dbReference type="Gramene" id="TraesSYM7A03G03960460.1">
    <property type="protein sequence ID" value="TraesSYM7A03G03960460.1.CDS1"/>
    <property type="gene ID" value="TraesSYM7A03G03960460"/>
</dbReference>
<dbReference type="Gramene" id="TraesNOR7A03G04049570.1">
    <property type="protein sequence ID" value="TraesNOR7A03G04049570.1.CDS1"/>
    <property type="gene ID" value="TraesNOR7A03G04049570"/>
</dbReference>
<evidence type="ECO:0000313" key="2">
    <source>
        <dbReference type="EnsemblPlants" id="TraesCS7A02G484100.1.cds1"/>
    </source>
</evidence>
<dbReference type="InterPro" id="IPR036047">
    <property type="entry name" value="F-box-like_dom_sf"/>
</dbReference>
<dbReference type="PROSITE" id="PS50181">
    <property type="entry name" value="FBOX"/>
    <property type="match status" value="1"/>
</dbReference>
<reference evidence="2" key="1">
    <citation type="submission" date="2018-08" db="EMBL/GenBank/DDBJ databases">
        <authorList>
            <person name="Rossello M."/>
        </authorList>
    </citation>
    <scope>NUCLEOTIDE SEQUENCE [LARGE SCALE GENOMIC DNA]</scope>
    <source>
        <strain evidence="2">cv. Chinese Spring</strain>
    </source>
</reference>
<evidence type="ECO:0000259" key="1">
    <source>
        <dbReference type="PROSITE" id="PS50181"/>
    </source>
</evidence>
<dbReference type="OMA" id="DWSEMPF"/>
<dbReference type="Gramene" id="TraesARI7A03G03980620.1">
    <property type="protein sequence ID" value="TraesARI7A03G03980620.1.CDS1"/>
    <property type="gene ID" value="TraesARI7A03G03980620"/>
</dbReference>
<reference evidence="2" key="2">
    <citation type="submission" date="2018-10" db="UniProtKB">
        <authorList>
            <consortium name="EnsemblPlants"/>
        </authorList>
    </citation>
    <scope>IDENTIFICATION</scope>
</reference>
<keyword evidence="3" id="KW-1185">Reference proteome</keyword>
<dbReference type="Pfam" id="PF12937">
    <property type="entry name" value="F-box-like"/>
    <property type="match status" value="1"/>
</dbReference>
<dbReference type="Gramene" id="TraesCS7A02G484100.1">
    <property type="protein sequence ID" value="TraesCS7A02G484100.1.cds1"/>
    <property type="gene ID" value="TraesCS7A02G484100"/>
</dbReference>
<dbReference type="Gramene" id="TraesRN7A0101160900.1">
    <property type="protein sequence ID" value="TraesRN7A0101160900.1"/>
    <property type="gene ID" value="TraesRN7A0101160900"/>
</dbReference>
<dbReference type="OrthoDB" id="611282at2759"/>
<dbReference type="Gramene" id="TraesJAG7A03G03988290.1">
    <property type="protein sequence ID" value="TraesJAG7A03G03988290.1.CDS1"/>
    <property type="gene ID" value="TraesJAG7A03G03988290"/>
</dbReference>
<dbReference type="Gene3D" id="1.20.1280.50">
    <property type="match status" value="1"/>
</dbReference>
<dbReference type="PANTHER" id="PTHR38926:SF71">
    <property type="entry name" value="OS08G0194350 PROTEIN"/>
    <property type="match status" value="1"/>
</dbReference>
<proteinExistence type="predicted"/>
<dbReference type="InterPro" id="IPR001810">
    <property type="entry name" value="F-box_dom"/>
</dbReference>
<dbReference type="Gramene" id="TraesJUL7A03G04042590.1">
    <property type="protein sequence ID" value="TraesJUL7A03G04042590.1.CDS1"/>
    <property type="gene ID" value="TraesJUL7A03G04042590"/>
</dbReference>
<dbReference type="STRING" id="4565.A0A3B6RM36"/>
<dbReference type="Gramene" id="TraesCLE_scaffold_141896_01G000100.1">
    <property type="protein sequence ID" value="TraesCLE_scaffold_141896_01G000100.1"/>
    <property type="gene ID" value="TraesCLE_scaffold_141896_01G000100"/>
</dbReference>
<dbReference type="Gramene" id="TraesCAD_scaffold_000439_01G001100.1">
    <property type="protein sequence ID" value="TraesCAD_scaffold_000439_01G001100.1"/>
    <property type="gene ID" value="TraesCAD_scaffold_000439_01G001100"/>
</dbReference>
<dbReference type="Proteomes" id="UP000019116">
    <property type="component" value="Chromosome 7A"/>
</dbReference>
<evidence type="ECO:0000313" key="3">
    <source>
        <dbReference type="Proteomes" id="UP000019116"/>
    </source>
</evidence>
<dbReference type="Gramene" id="TraesWEE_scaffold_056820_01G000200.1">
    <property type="protein sequence ID" value="TraesWEE_scaffold_056820_01G000200.1"/>
    <property type="gene ID" value="TraesWEE_scaffold_056820_01G000200"/>
</dbReference>
<dbReference type="FunFam" id="1.20.1280.50:FF:000037">
    <property type="entry name" value="F-box protein SKIP19"/>
    <property type="match status" value="1"/>
</dbReference>
<dbReference type="Gramene" id="TraesLDM7A03G04007120.1">
    <property type="protein sequence ID" value="TraesLDM7A03G04007120.1.CDS1"/>
    <property type="gene ID" value="TraesLDM7A03G04007120"/>
</dbReference>
<name>A0A3B6RM36_WHEAT</name>
<dbReference type="AlphaFoldDB" id="A0A3B6RM36"/>
<accession>A0A3B6RM36</accession>
<protein>
    <recommendedName>
        <fullName evidence="1">F-box domain-containing protein</fullName>
    </recommendedName>
</protein>
<organism evidence="2">
    <name type="scientific">Triticum aestivum</name>
    <name type="common">Wheat</name>
    <dbReference type="NCBI Taxonomy" id="4565"/>
    <lineage>
        <taxon>Eukaryota</taxon>
        <taxon>Viridiplantae</taxon>
        <taxon>Streptophyta</taxon>
        <taxon>Embryophyta</taxon>
        <taxon>Tracheophyta</taxon>
        <taxon>Spermatophyta</taxon>
        <taxon>Magnoliopsida</taxon>
        <taxon>Liliopsida</taxon>
        <taxon>Poales</taxon>
        <taxon>Poaceae</taxon>
        <taxon>BOP clade</taxon>
        <taxon>Pooideae</taxon>
        <taxon>Triticodae</taxon>
        <taxon>Triticeae</taxon>
        <taxon>Triticinae</taxon>
        <taxon>Triticum</taxon>
    </lineage>
</organism>